<feature type="region of interest" description="Disordered" evidence="1">
    <location>
        <begin position="222"/>
        <end position="298"/>
    </location>
</feature>
<evidence type="ECO:0000256" key="1">
    <source>
        <dbReference type="SAM" id="MobiDB-lite"/>
    </source>
</evidence>
<dbReference type="EMBL" id="RCSX01000003">
    <property type="protein sequence ID" value="KAF7937507.1"/>
    <property type="molecule type" value="Genomic_DNA"/>
</dbReference>
<protein>
    <recommendedName>
        <fullName evidence="4">LisH domain-containing protein</fullName>
    </recommendedName>
</protein>
<feature type="compositionally biased region" description="Low complexity" evidence="1">
    <location>
        <begin position="179"/>
        <end position="190"/>
    </location>
</feature>
<feature type="compositionally biased region" description="Basic and acidic residues" evidence="1">
    <location>
        <begin position="264"/>
        <end position="273"/>
    </location>
</feature>
<evidence type="ECO:0000313" key="3">
    <source>
        <dbReference type="Proteomes" id="UP000783213"/>
    </source>
</evidence>
<dbReference type="GeneID" id="62228595"/>
<sequence length="1047" mass="116612">MSSPNFHPGLDSQDLLDLPSTPILHPSNSFDEEEQHTVSESAGLASMDATMNRNPVDENSDDESEDMQRGRTRTPRTVASSSASTITNIPPTRSYTPGSTSASTQSLEPLHLNPNLEPNLTLAHITSLPQSTILNYISAYRLARQRSSEEHFHPLHANSQTVAPESQRDTLNNADVDSDFSSSSTSTTRSMPAPAPGPQRRRYRYQDSIGQFTSPHWRHQILAPLNPSPTTGQPGSGLPSPSPHGNRINGDDRLITLTGGQDNMARERVEQETSLRSLRNAPSSVIEPENRGSTGIDSDSDLQAQIRFQSQRLREASPDSRAGIRDILTILVTQTWANQAQEPVRGVITDDRVEAANSSISQAANSQARDLSSGNAISRPPVVAFNQDGTISFPQRRTLLNPVNNSDSSVQEEINADAAARRARSGLPALPSLEPANAYYTADSPAPNRSEINRSLFRMEMSVQNVRQIYLFEIQERREMASLSPVVPSVIETQNVRPSVQDLLIDLESQVGRVRDQIMGTDLTRPEIPSNGGVNAEVEDTGVDIDLDMDLTRPLSRQSSIENYGDAEPSMAEQLAAYQISRNHPNPESTIANRNIPRDISPHDNSELSDLSQILAAYQDDMPNITTRDQLARRRAELRLIETRIRAGLPIESRDISPSILENVNTLTRAPRLRPSTSYENLRLERQLAALSTGAARDTIPAHRSNPLPRAQRERDAANAQRIEMLQKPAISVFDHLVKWQLYLENSATRIDSQIPEEWSSRLGNYTLIPASTSARSIEDVSGSPRSDEEILAAYSANTSYGFREILRLVREDGLDAREAWHYVLLWKDYLSESPIDEYHEALGLCPMDIFMHVIIQGLSRGFGEWKMSVRCDVECVKYLVTRTSYYPFPSAETIDAASTFGDVTSQTLREYFGSEISFLDEEWDMLAALKNNRYSTARILHLAKNIARGIAKLDTVDLKPPYDESNNAQRKDIFHRLKLEEIALAGQHGLLSAREHQALSTDGSSVERVLVEYMLKWDLVPEEREQMFQAFDGGASVESLTRSRQR</sequence>
<feature type="compositionally biased region" description="Polar residues" evidence="1">
    <location>
        <begin position="274"/>
        <end position="283"/>
    </location>
</feature>
<dbReference type="RefSeq" id="XP_038814425.1">
    <property type="nucleotide sequence ID" value="XM_038949440.1"/>
</dbReference>
<feature type="region of interest" description="Disordered" evidence="1">
    <location>
        <begin position="1"/>
        <end position="112"/>
    </location>
</feature>
<keyword evidence="3" id="KW-1185">Reference proteome</keyword>
<feature type="compositionally biased region" description="Polar residues" evidence="1">
    <location>
        <begin position="75"/>
        <end position="106"/>
    </location>
</feature>
<evidence type="ECO:0000313" key="2">
    <source>
        <dbReference type="EMBL" id="KAF7937507.1"/>
    </source>
</evidence>
<feature type="region of interest" description="Disordered" evidence="1">
    <location>
        <begin position="157"/>
        <end position="201"/>
    </location>
</feature>
<name>A0ABQ7IYY4_9HELO</name>
<accession>A0ABQ7IYY4</accession>
<comment type="caution">
    <text evidence="2">The sequence shown here is derived from an EMBL/GenBank/DDBJ whole genome shotgun (WGS) entry which is preliminary data.</text>
</comment>
<organism evidence="2 3">
    <name type="scientific">Botrytis deweyae</name>
    <dbReference type="NCBI Taxonomy" id="2478750"/>
    <lineage>
        <taxon>Eukaryota</taxon>
        <taxon>Fungi</taxon>
        <taxon>Dikarya</taxon>
        <taxon>Ascomycota</taxon>
        <taxon>Pezizomycotina</taxon>
        <taxon>Leotiomycetes</taxon>
        <taxon>Helotiales</taxon>
        <taxon>Sclerotiniaceae</taxon>
        <taxon>Botrytis</taxon>
    </lineage>
</organism>
<feature type="compositionally biased region" description="Polar residues" evidence="1">
    <location>
        <begin position="157"/>
        <end position="173"/>
    </location>
</feature>
<dbReference type="Proteomes" id="UP000783213">
    <property type="component" value="Unassembled WGS sequence"/>
</dbReference>
<gene>
    <name evidence="2" type="ORF">EAE98_001821</name>
</gene>
<proteinExistence type="predicted"/>
<reference evidence="2 3" key="1">
    <citation type="journal article" date="2020" name="Genome Biol. Evol.">
        <title>Comparative genomics of Sclerotiniaceae.</title>
        <authorList>
            <person name="Valero Jimenez C.A."/>
            <person name="Steentjes M."/>
            <person name="Scholten O.E."/>
            <person name="Van Kan J.A.L."/>
        </authorList>
    </citation>
    <scope>NUCLEOTIDE SEQUENCE [LARGE SCALE GENOMIC DNA]</scope>
    <source>
        <strain evidence="2 3">B1</strain>
    </source>
</reference>
<feature type="compositionally biased region" description="Low complexity" evidence="1">
    <location>
        <begin position="228"/>
        <end position="245"/>
    </location>
</feature>
<evidence type="ECO:0008006" key="4">
    <source>
        <dbReference type="Google" id="ProtNLM"/>
    </source>
</evidence>